<dbReference type="Proteomes" id="UP000675880">
    <property type="component" value="Unassembled WGS sequence"/>
</dbReference>
<gene>
    <name evidence="2" type="ORF">NSPZN2_50130</name>
</gene>
<evidence type="ECO:0000256" key="1">
    <source>
        <dbReference type="SAM" id="MobiDB-lite"/>
    </source>
</evidence>
<sequence>MRKTGTRKAGEQANGGRRLSSQAMKKRLRERLAADTQQVLKSDLVSIFRKQGYYEELPLDELQDRLSKLQSPLAESLLKGRV</sequence>
<name>A0ABM8S307_9BACT</name>
<reference evidence="2 3" key="1">
    <citation type="submission" date="2021-02" db="EMBL/GenBank/DDBJ databases">
        <authorList>
            <person name="Han P."/>
        </authorList>
    </citation>
    <scope>NUCLEOTIDE SEQUENCE [LARGE SCALE GENOMIC DNA]</scope>
    <source>
        <strain evidence="2">Candidatus Nitrospira sp. ZN2</strain>
    </source>
</reference>
<proteinExistence type="predicted"/>
<accession>A0ABM8S307</accession>
<comment type="caution">
    <text evidence="2">The sequence shown here is derived from an EMBL/GenBank/DDBJ whole genome shotgun (WGS) entry which is preliminary data.</text>
</comment>
<keyword evidence="3" id="KW-1185">Reference proteome</keyword>
<feature type="region of interest" description="Disordered" evidence="1">
    <location>
        <begin position="1"/>
        <end position="25"/>
    </location>
</feature>
<organism evidence="2 3">
    <name type="scientific">Nitrospira defluvii</name>
    <dbReference type="NCBI Taxonomy" id="330214"/>
    <lineage>
        <taxon>Bacteria</taxon>
        <taxon>Pseudomonadati</taxon>
        <taxon>Nitrospirota</taxon>
        <taxon>Nitrospiria</taxon>
        <taxon>Nitrospirales</taxon>
        <taxon>Nitrospiraceae</taxon>
        <taxon>Nitrospira</taxon>
    </lineage>
</organism>
<protein>
    <recommendedName>
        <fullName evidence="4">Anti-sigma factor NepR domain-containing protein</fullName>
    </recommendedName>
</protein>
<evidence type="ECO:0000313" key="3">
    <source>
        <dbReference type="Proteomes" id="UP000675880"/>
    </source>
</evidence>
<dbReference type="EMBL" id="CAJNBJ010000018">
    <property type="protein sequence ID" value="CAE6786403.1"/>
    <property type="molecule type" value="Genomic_DNA"/>
</dbReference>
<dbReference type="RefSeq" id="WP_213043722.1">
    <property type="nucleotide sequence ID" value="NZ_CAJNBJ010000018.1"/>
</dbReference>
<evidence type="ECO:0000313" key="2">
    <source>
        <dbReference type="EMBL" id="CAE6786403.1"/>
    </source>
</evidence>
<evidence type="ECO:0008006" key="4">
    <source>
        <dbReference type="Google" id="ProtNLM"/>
    </source>
</evidence>